<evidence type="ECO:0000256" key="7">
    <source>
        <dbReference type="ARBA" id="ARBA00037847"/>
    </source>
</evidence>
<name>A0A3S0ZYT9_ELYCH</name>
<protein>
    <recommendedName>
        <fullName evidence="11">GOLD domain-containing protein</fullName>
    </recommendedName>
</protein>
<dbReference type="GO" id="GO:0016020">
    <property type="term" value="C:membrane"/>
    <property type="evidence" value="ECO:0007669"/>
    <property type="project" value="UniProtKB-SubCell"/>
</dbReference>
<gene>
    <name evidence="12" type="ORF">EGW08_005845</name>
</gene>
<evidence type="ECO:0000256" key="8">
    <source>
        <dbReference type="RuleBase" id="RU003827"/>
    </source>
</evidence>
<evidence type="ECO:0000313" key="13">
    <source>
        <dbReference type="Proteomes" id="UP000271974"/>
    </source>
</evidence>
<evidence type="ECO:0000256" key="5">
    <source>
        <dbReference type="ARBA" id="ARBA00022989"/>
    </source>
</evidence>
<dbReference type="EMBL" id="RQTK01000140">
    <property type="protein sequence ID" value="RUS86395.1"/>
    <property type="molecule type" value="Genomic_DNA"/>
</dbReference>
<evidence type="ECO:0000256" key="3">
    <source>
        <dbReference type="ARBA" id="ARBA00022692"/>
    </source>
</evidence>
<dbReference type="OrthoDB" id="5976732at2759"/>
<dbReference type="PANTHER" id="PTHR22811">
    <property type="entry name" value="TRANSMEMBRANE EMP24 DOMAIN-CONTAINING PROTEIN"/>
    <property type="match status" value="1"/>
</dbReference>
<dbReference type="PROSITE" id="PS50866">
    <property type="entry name" value="GOLD"/>
    <property type="match status" value="2"/>
</dbReference>
<feature type="domain" description="GOLD" evidence="11">
    <location>
        <begin position="34"/>
        <end position="116"/>
    </location>
</feature>
<evidence type="ECO:0000256" key="2">
    <source>
        <dbReference type="ARBA" id="ARBA00007104"/>
    </source>
</evidence>
<feature type="transmembrane region" description="Helical" evidence="9">
    <location>
        <begin position="249"/>
        <end position="271"/>
    </location>
</feature>
<keyword evidence="3 8" id="KW-0812">Transmembrane</keyword>
<dbReference type="InterPro" id="IPR015720">
    <property type="entry name" value="Emp24-like"/>
</dbReference>
<comment type="subcellular location">
    <subcellularLocation>
        <location evidence="7">Endomembrane system</location>
        <topology evidence="7">Single-pass membrane protein</topology>
    </subcellularLocation>
    <subcellularLocation>
        <location evidence="1 8">Membrane</location>
        <topology evidence="1 8">Single-pass type I membrane protein</topology>
    </subcellularLocation>
</comment>
<dbReference type="Pfam" id="PF01105">
    <property type="entry name" value="EMP24_GP25L"/>
    <property type="match status" value="2"/>
</dbReference>
<keyword evidence="4 10" id="KW-0732">Signal</keyword>
<accession>A0A3S0ZYT9</accession>
<proteinExistence type="inferred from homology"/>
<evidence type="ECO:0000256" key="10">
    <source>
        <dbReference type="SAM" id="SignalP"/>
    </source>
</evidence>
<evidence type="ECO:0000259" key="11">
    <source>
        <dbReference type="PROSITE" id="PS50866"/>
    </source>
</evidence>
<dbReference type="InterPro" id="IPR009038">
    <property type="entry name" value="GOLD_dom"/>
</dbReference>
<evidence type="ECO:0000313" key="12">
    <source>
        <dbReference type="EMBL" id="RUS86395.1"/>
    </source>
</evidence>
<feature type="chain" id="PRO_5018709842" description="GOLD domain-containing protein" evidence="10">
    <location>
        <begin position="21"/>
        <end position="290"/>
    </location>
</feature>
<sequence length="290" mass="33175">MDRRYPALLCLFGLLSVVLSTEIDLTVDIPAGRQECFWQEIPASTTCEVDYQVIDGGDMDISVYVAGPEGRVIYMDQRKTENVIRFTAEGKGDYKICFDNSFSTFSNKVVFFEMFIEDDRGEGSIFVSFFLNSVNIYSNCKTFTAEGKGDYKICFDNSFSTFSNKVVFFEMFIEDDRGEGDDDDDEEHKLAMKEDYKGMESQLDMTVEQFLGILDRSKKNLERSVQVQTLIRMHEAKDRNTQEANFFRVNFFSCFQLAVMMVVGLGQVIMIRGLFQDRRSVSGAALKART</sequence>
<dbReference type="GO" id="GO:0012505">
    <property type="term" value="C:endomembrane system"/>
    <property type="evidence" value="ECO:0007669"/>
    <property type="project" value="UniProtKB-SubCell"/>
</dbReference>
<dbReference type="Gene3D" id="2.60.120.680">
    <property type="entry name" value="GOLD domain"/>
    <property type="match status" value="1"/>
</dbReference>
<evidence type="ECO:0000256" key="1">
    <source>
        <dbReference type="ARBA" id="ARBA00004479"/>
    </source>
</evidence>
<reference evidence="12 13" key="1">
    <citation type="submission" date="2019-01" db="EMBL/GenBank/DDBJ databases">
        <title>A draft genome assembly of the solar-powered sea slug Elysia chlorotica.</title>
        <authorList>
            <person name="Cai H."/>
            <person name="Li Q."/>
            <person name="Fang X."/>
            <person name="Li J."/>
            <person name="Curtis N.E."/>
            <person name="Altenburger A."/>
            <person name="Shibata T."/>
            <person name="Feng M."/>
            <person name="Maeda T."/>
            <person name="Schwartz J.A."/>
            <person name="Shigenobu S."/>
            <person name="Lundholm N."/>
            <person name="Nishiyama T."/>
            <person name="Yang H."/>
            <person name="Hasebe M."/>
            <person name="Li S."/>
            <person name="Pierce S.K."/>
            <person name="Wang J."/>
        </authorList>
    </citation>
    <scope>NUCLEOTIDE SEQUENCE [LARGE SCALE GENOMIC DNA]</scope>
    <source>
        <strain evidence="12">EC2010</strain>
        <tissue evidence="12">Whole organism of an adult</tissue>
    </source>
</reference>
<dbReference type="Proteomes" id="UP000271974">
    <property type="component" value="Unassembled WGS sequence"/>
</dbReference>
<dbReference type="SMART" id="SM01190">
    <property type="entry name" value="EMP24_GP25L"/>
    <property type="match status" value="1"/>
</dbReference>
<keyword evidence="5 9" id="KW-1133">Transmembrane helix</keyword>
<evidence type="ECO:0000256" key="4">
    <source>
        <dbReference type="ARBA" id="ARBA00022729"/>
    </source>
</evidence>
<dbReference type="InterPro" id="IPR036598">
    <property type="entry name" value="GOLD_dom_sf"/>
</dbReference>
<comment type="similarity">
    <text evidence="2 8">Belongs to the EMP24/GP25L family.</text>
</comment>
<dbReference type="AlphaFoldDB" id="A0A3S0ZYT9"/>
<keyword evidence="13" id="KW-1185">Reference proteome</keyword>
<organism evidence="12 13">
    <name type="scientific">Elysia chlorotica</name>
    <name type="common">Eastern emerald elysia</name>
    <name type="synonym">Sea slug</name>
    <dbReference type="NCBI Taxonomy" id="188477"/>
    <lineage>
        <taxon>Eukaryota</taxon>
        <taxon>Metazoa</taxon>
        <taxon>Spiralia</taxon>
        <taxon>Lophotrochozoa</taxon>
        <taxon>Mollusca</taxon>
        <taxon>Gastropoda</taxon>
        <taxon>Heterobranchia</taxon>
        <taxon>Euthyneura</taxon>
        <taxon>Panpulmonata</taxon>
        <taxon>Sacoglossa</taxon>
        <taxon>Placobranchoidea</taxon>
        <taxon>Plakobranchidae</taxon>
        <taxon>Elysia</taxon>
    </lineage>
</organism>
<feature type="domain" description="GOLD" evidence="11">
    <location>
        <begin position="112"/>
        <end position="173"/>
    </location>
</feature>
<comment type="caution">
    <text evidence="12">The sequence shown here is derived from an EMBL/GenBank/DDBJ whole genome shotgun (WGS) entry which is preliminary data.</text>
</comment>
<dbReference type="SUPFAM" id="SSF101576">
    <property type="entry name" value="Supernatant protein factor (SPF), C-terminal domain"/>
    <property type="match status" value="2"/>
</dbReference>
<keyword evidence="6 9" id="KW-0472">Membrane</keyword>
<dbReference type="STRING" id="188477.A0A3S0ZYT9"/>
<feature type="signal peptide" evidence="10">
    <location>
        <begin position="1"/>
        <end position="20"/>
    </location>
</feature>
<evidence type="ECO:0000256" key="9">
    <source>
        <dbReference type="SAM" id="Phobius"/>
    </source>
</evidence>
<evidence type="ECO:0000256" key="6">
    <source>
        <dbReference type="ARBA" id="ARBA00023136"/>
    </source>
</evidence>